<dbReference type="Gene3D" id="3.30.70.270">
    <property type="match status" value="1"/>
</dbReference>
<dbReference type="InterPro" id="IPR043502">
    <property type="entry name" value="DNA/RNA_pol_sf"/>
</dbReference>
<organism evidence="3 4">
    <name type="scientific">Bos mutus grunniens</name>
    <name type="common">Wild yak</name>
    <name type="synonym">Bos grunniens</name>
    <dbReference type="NCBI Taxonomy" id="30521"/>
    <lineage>
        <taxon>Eukaryota</taxon>
        <taxon>Metazoa</taxon>
        <taxon>Chordata</taxon>
        <taxon>Craniata</taxon>
        <taxon>Vertebrata</taxon>
        <taxon>Euteleostomi</taxon>
        <taxon>Mammalia</taxon>
        <taxon>Eutheria</taxon>
        <taxon>Laurasiatheria</taxon>
        <taxon>Artiodactyla</taxon>
        <taxon>Ruminantia</taxon>
        <taxon>Pecora</taxon>
        <taxon>Bovidae</taxon>
        <taxon>Bovinae</taxon>
        <taxon>Bos</taxon>
    </lineage>
</organism>
<reference evidence="3" key="3">
    <citation type="submission" date="2025-09" db="UniProtKB">
        <authorList>
            <consortium name="Ensembl"/>
        </authorList>
    </citation>
    <scope>IDENTIFICATION</scope>
</reference>
<dbReference type="Pfam" id="PF00078">
    <property type="entry name" value="RVT_1"/>
    <property type="match status" value="1"/>
</dbReference>
<dbReference type="SUPFAM" id="SSF56672">
    <property type="entry name" value="DNA/RNA polymerases"/>
    <property type="match status" value="1"/>
</dbReference>
<dbReference type="Proteomes" id="UP000694520">
    <property type="component" value="Chromosome 3"/>
</dbReference>
<dbReference type="GeneTree" id="ENSGT01140000282489"/>
<reference evidence="3" key="1">
    <citation type="submission" date="2019-05" db="EMBL/GenBank/DDBJ databases">
        <authorList>
            <person name="Zhang S."/>
            <person name="Liu J."/>
        </authorList>
    </citation>
    <scope>NUCLEOTIDE SEQUENCE [LARGE SCALE GENOMIC DNA]</scope>
</reference>
<comment type="similarity">
    <text evidence="1">Belongs to the beta type-B retroviral polymerase family. HERV class-II K(HML-2) pol subfamily.</text>
</comment>
<dbReference type="CDD" id="cd01650">
    <property type="entry name" value="RT_nLTR_like"/>
    <property type="match status" value="1"/>
</dbReference>
<proteinExistence type="inferred from homology"/>
<dbReference type="PANTHER" id="PTHR47027:SF8">
    <property type="entry name" value="RIBONUCLEASE H"/>
    <property type="match status" value="1"/>
</dbReference>
<accession>A0A8B9X123</accession>
<dbReference type="InterPro" id="IPR043128">
    <property type="entry name" value="Rev_trsase/Diguanyl_cyclase"/>
</dbReference>
<evidence type="ECO:0000256" key="1">
    <source>
        <dbReference type="ARBA" id="ARBA00010879"/>
    </source>
</evidence>
<sequence length="600" mass="68986">MLSTKTRPGSDCGSDHELLIAKFRLKLKKVGKTTRPFRYDLNQIPYDNTVEVRNRFKGLDLIDRVPDELWNEVCDIVQKTGIKTIPMEKKCKKAKWLSGEALQIAVKRREVKSKGEKERYKHLNAEFQRIARKDKKAFLSNQCKGKEENNRMGKTRDLFKKIRDIKGTFHTKMGSIKDRNSMDLTEAEDIKMRWQEYTEELYKTDLHDPDNHNGVITDLEPDILECEVKWALESITTNKASGGDGIPVELFQILKDDAVKVLHSICQQIWKTQQWPQDWKRSVFIPIPKKGNAKECSNYRTIALISHASKVMLKILQARLQQYVNHEIPDVQAGFRKGRGTRDQIANIRWIIEKAREFQKNIYFCFIDYAKAFDCVDHNKLWKILKEMGIPDHLTCLLRNLYAGQKATVRIGHGTTDWFQIGKGVHQGCILSPCLFNLYAEYIMRNAGLEETQAGIKIAGRNINNLGYADDTTLMAESEEELKSLLMKVKEESEKVGLKLNIQKMKIMASGPITSWQIDGETVETVSDFIFLGSKISADGDCSHEIKRRLLLGRKVMINLDSILKSRDITLPTKVRLVKAMVFPVVMYGCESWTVKKAEH</sequence>
<dbReference type="PANTHER" id="PTHR47027">
    <property type="entry name" value="REVERSE TRANSCRIPTASE DOMAIN-CONTAINING PROTEIN"/>
    <property type="match status" value="1"/>
</dbReference>
<dbReference type="InterPro" id="IPR000477">
    <property type="entry name" value="RT_dom"/>
</dbReference>
<keyword evidence="4" id="KW-1185">Reference proteome</keyword>
<dbReference type="Ensembl" id="ENSBGRT00000017141.1">
    <property type="protein sequence ID" value="ENSBGRP00000014883.1"/>
    <property type="gene ID" value="ENSBGRG00000009359.1"/>
</dbReference>
<feature type="domain" description="Reverse transcriptase" evidence="2">
    <location>
        <begin position="268"/>
        <end position="536"/>
    </location>
</feature>
<evidence type="ECO:0000313" key="3">
    <source>
        <dbReference type="Ensembl" id="ENSBGRP00000014883.1"/>
    </source>
</evidence>
<evidence type="ECO:0000313" key="4">
    <source>
        <dbReference type="Proteomes" id="UP000694520"/>
    </source>
</evidence>
<dbReference type="AlphaFoldDB" id="A0A8B9X123"/>
<reference evidence="3" key="2">
    <citation type="submission" date="2025-08" db="UniProtKB">
        <authorList>
            <consortium name="Ensembl"/>
        </authorList>
    </citation>
    <scope>IDENTIFICATION</scope>
</reference>
<evidence type="ECO:0000259" key="2">
    <source>
        <dbReference type="PROSITE" id="PS50878"/>
    </source>
</evidence>
<name>A0A8B9X123_BOSMU</name>
<protein>
    <recommendedName>
        <fullName evidence="2">Reverse transcriptase domain-containing protein</fullName>
    </recommendedName>
</protein>
<dbReference type="PROSITE" id="PS50878">
    <property type="entry name" value="RT_POL"/>
    <property type="match status" value="1"/>
</dbReference>